<evidence type="ECO:0000313" key="3">
    <source>
        <dbReference type="Proteomes" id="UP001634394"/>
    </source>
</evidence>
<dbReference type="Proteomes" id="UP001634394">
    <property type="component" value="Unassembled WGS sequence"/>
</dbReference>
<feature type="compositionally biased region" description="Polar residues" evidence="1">
    <location>
        <begin position="91"/>
        <end position="131"/>
    </location>
</feature>
<reference evidence="2 3" key="1">
    <citation type="submission" date="2024-11" db="EMBL/GenBank/DDBJ databases">
        <title>Chromosome-level genome assembly of the freshwater bivalve Anodonta woodiana.</title>
        <authorList>
            <person name="Chen X."/>
        </authorList>
    </citation>
    <scope>NUCLEOTIDE SEQUENCE [LARGE SCALE GENOMIC DNA]</scope>
    <source>
        <strain evidence="2">MN2024</strain>
        <tissue evidence="2">Gills</tissue>
    </source>
</reference>
<feature type="compositionally biased region" description="Basic residues" evidence="1">
    <location>
        <begin position="380"/>
        <end position="393"/>
    </location>
</feature>
<feature type="region of interest" description="Disordered" evidence="1">
    <location>
        <begin position="273"/>
        <end position="300"/>
    </location>
</feature>
<sequence>MFTLISGISPSIFKLPGEKHIDTRAVRHYLNELEISIKKGKYEYGPSKPTDVRTLERPFSSLSWRENDLENLGKKLKSQSGKTKAPRVLSRSGSHFTVSRPGSNFTGSRPGSQLTGSRSGMQSSKSVNQDTESVKSHGRHSNLGYASMSERLLLESDRPRLLQQRASMERRLKQGTDMKQMVDTISSMRISPTKSDQVPEETSKQQITVDLDLSKAHLTEAHTEDHALDSFAEDSCRSGVKFALVPKVQVDEEQNVEISPSQPPVRLFKRLGSAKSGSSSIHSSKQISLKPKRPGGSARSIGSSLYTAVSTVSAYSMDSTSNRWTSGIPAGPDSVLTNARTATIGPYSSVQSILPVQYPRDISRRIHHKSAWYHVPGRYKTPKTKYPPKRSQRRPGNFIPPEPKITYTPAYTGATYRNIKTCQRGHVVSFGPMEEIPNNREGLDYTNGHNYQGNSILDLSPTVTGLNPPGPKSSRQATFIVDEAMPSEDIHVYPSHGTTVTFKEAVMQN</sequence>
<feature type="region of interest" description="Disordered" evidence="1">
    <location>
        <begin position="379"/>
        <end position="402"/>
    </location>
</feature>
<dbReference type="EMBL" id="JBJQND010000015">
    <property type="protein sequence ID" value="KAL3853011.1"/>
    <property type="molecule type" value="Genomic_DNA"/>
</dbReference>
<name>A0ABD3UU66_SINWO</name>
<evidence type="ECO:0000256" key="1">
    <source>
        <dbReference type="SAM" id="MobiDB-lite"/>
    </source>
</evidence>
<keyword evidence="3" id="KW-1185">Reference proteome</keyword>
<feature type="compositionally biased region" description="Low complexity" evidence="1">
    <location>
        <begin position="273"/>
        <end position="288"/>
    </location>
</feature>
<feature type="region of interest" description="Disordered" evidence="1">
    <location>
        <begin position="73"/>
        <end position="145"/>
    </location>
</feature>
<evidence type="ECO:0000313" key="2">
    <source>
        <dbReference type="EMBL" id="KAL3853011.1"/>
    </source>
</evidence>
<comment type="caution">
    <text evidence="2">The sequence shown here is derived from an EMBL/GenBank/DDBJ whole genome shotgun (WGS) entry which is preliminary data.</text>
</comment>
<protein>
    <submittedName>
        <fullName evidence="2">Uncharacterized protein</fullName>
    </submittedName>
</protein>
<proteinExistence type="predicted"/>
<dbReference type="AlphaFoldDB" id="A0ABD3UU66"/>
<gene>
    <name evidence="2" type="ORF">ACJMK2_016597</name>
</gene>
<accession>A0ABD3UU66</accession>
<organism evidence="2 3">
    <name type="scientific">Sinanodonta woodiana</name>
    <name type="common">Chinese pond mussel</name>
    <name type="synonym">Anodonta woodiana</name>
    <dbReference type="NCBI Taxonomy" id="1069815"/>
    <lineage>
        <taxon>Eukaryota</taxon>
        <taxon>Metazoa</taxon>
        <taxon>Spiralia</taxon>
        <taxon>Lophotrochozoa</taxon>
        <taxon>Mollusca</taxon>
        <taxon>Bivalvia</taxon>
        <taxon>Autobranchia</taxon>
        <taxon>Heteroconchia</taxon>
        <taxon>Palaeoheterodonta</taxon>
        <taxon>Unionida</taxon>
        <taxon>Unionoidea</taxon>
        <taxon>Unionidae</taxon>
        <taxon>Unioninae</taxon>
        <taxon>Sinanodonta</taxon>
    </lineage>
</organism>